<evidence type="ECO:0000256" key="2">
    <source>
        <dbReference type="ARBA" id="ARBA00006162"/>
    </source>
</evidence>
<feature type="transmembrane region" description="Helical" evidence="7">
    <location>
        <begin position="178"/>
        <end position="196"/>
    </location>
</feature>
<gene>
    <name evidence="9" type="primary">eccD</name>
    <name evidence="9" type="ORF">HCK00_21230</name>
</gene>
<dbReference type="PIRSF" id="PIRSF017804">
    <property type="entry name" value="Secretion_EccD1"/>
    <property type="match status" value="1"/>
</dbReference>
<feature type="transmembrane region" description="Helical" evidence="7">
    <location>
        <begin position="327"/>
        <end position="345"/>
    </location>
</feature>
<evidence type="ECO:0000256" key="5">
    <source>
        <dbReference type="ARBA" id="ARBA00022989"/>
    </source>
</evidence>
<dbReference type="Pfam" id="PF19053">
    <property type="entry name" value="EccD"/>
    <property type="match status" value="1"/>
</dbReference>
<keyword evidence="6 7" id="KW-0472">Membrane</keyword>
<keyword evidence="4 7" id="KW-0812">Transmembrane</keyword>
<feature type="transmembrane region" description="Helical" evidence="7">
    <location>
        <begin position="376"/>
        <end position="397"/>
    </location>
</feature>
<dbReference type="EMBL" id="JAATEN010000019">
    <property type="protein sequence ID" value="NJQ02989.1"/>
    <property type="molecule type" value="Genomic_DNA"/>
</dbReference>
<dbReference type="InterPro" id="IPR006707">
    <property type="entry name" value="T7SS_EccD"/>
</dbReference>
<dbReference type="Proteomes" id="UP000695264">
    <property type="component" value="Unassembled WGS sequence"/>
</dbReference>
<feature type="transmembrane region" description="Helical" evidence="7">
    <location>
        <begin position="435"/>
        <end position="461"/>
    </location>
</feature>
<feature type="transmembrane region" description="Helical" evidence="7">
    <location>
        <begin position="151"/>
        <end position="171"/>
    </location>
</feature>
<feature type="transmembrane region" description="Helical" evidence="7">
    <location>
        <begin position="208"/>
        <end position="229"/>
    </location>
</feature>
<evidence type="ECO:0000256" key="7">
    <source>
        <dbReference type="SAM" id="Phobius"/>
    </source>
</evidence>
<evidence type="ECO:0000256" key="1">
    <source>
        <dbReference type="ARBA" id="ARBA00004651"/>
    </source>
</evidence>
<sequence>MTDTTTAGLCRITVRAPAKSIDLAVPADVPVADLLPTLVNYAGEELAEKGLEHSGWILQRLGGEPLDEDSSLESLGLLDGETLYLRPRTDALPEVLLDDLVDGVASTMQDRPFSWSATASRRVLLALLVLTLAAGLAALCIPGPYGELRAVAAAVGGLLLLGGAGSASRAVGDAEAGAALGFAAVPYFAAAGWLLPGGSLGGQQHYEVLGARLLAAGAAGVGGAMLAVAAVAAFAALFLALVAVTVAGVLAGALMMITDLGPDEVAGIVALAAVVFGALVPSMSFRLSGLRMPPLPTNAQQLQEGIEPRSPSAVAVRTVAADNWMTGLYAATAAICAACLLGLAYRPTLATTLTIVALSLLLLLHSRGLGNILQRLALVAAGVWGLALLVAGTAASAETGGRLLLTAGLLAAAATLAIASWTVPGRRLVPYWGRAAELLHSAAAISLLPLALWVLGVYGWLRSLNG</sequence>
<dbReference type="Gene3D" id="3.10.20.90">
    <property type="entry name" value="Phosphatidylinositol 3-kinase Catalytic Subunit, Chain A, domain 1"/>
    <property type="match status" value="1"/>
</dbReference>
<proteinExistence type="inferred from homology"/>
<protein>
    <submittedName>
        <fullName evidence="9">Type VII secretion integral membrane protein EccD</fullName>
    </submittedName>
</protein>
<evidence type="ECO:0000256" key="3">
    <source>
        <dbReference type="ARBA" id="ARBA00022475"/>
    </source>
</evidence>
<feature type="transmembrane region" description="Helical" evidence="7">
    <location>
        <begin position="351"/>
        <end position="369"/>
    </location>
</feature>
<dbReference type="InterPro" id="IPR024962">
    <property type="entry name" value="YukD-like"/>
</dbReference>
<feature type="transmembrane region" description="Helical" evidence="7">
    <location>
        <begin position="403"/>
        <end position="423"/>
    </location>
</feature>
<keyword evidence="10" id="KW-1185">Reference proteome</keyword>
<evidence type="ECO:0000313" key="10">
    <source>
        <dbReference type="Proteomes" id="UP000695264"/>
    </source>
</evidence>
<reference evidence="9 10" key="1">
    <citation type="submission" date="2020-03" db="EMBL/GenBank/DDBJ databases">
        <title>WGS of actinomycetes isolated from Thailand.</title>
        <authorList>
            <person name="Thawai C."/>
        </authorList>
    </citation>
    <scope>NUCLEOTIDE SEQUENCE [LARGE SCALE GENOMIC DNA]</scope>
    <source>
        <strain evidence="9 10">PLAI 1-29</strain>
    </source>
</reference>
<feature type="transmembrane region" description="Helical" evidence="7">
    <location>
        <begin position="264"/>
        <end position="285"/>
    </location>
</feature>
<evidence type="ECO:0000256" key="6">
    <source>
        <dbReference type="ARBA" id="ARBA00023136"/>
    </source>
</evidence>
<keyword evidence="3" id="KW-1003">Cell membrane</keyword>
<keyword evidence="5 7" id="KW-1133">Transmembrane helix</keyword>
<organism evidence="9 10">
    <name type="scientific">Streptomyces zingiberis</name>
    <dbReference type="NCBI Taxonomy" id="2053010"/>
    <lineage>
        <taxon>Bacteria</taxon>
        <taxon>Bacillati</taxon>
        <taxon>Actinomycetota</taxon>
        <taxon>Actinomycetes</taxon>
        <taxon>Kitasatosporales</taxon>
        <taxon>Streptomycetaceae</taxon>
        <taxon>Streptomyces</taxon>
    </lineage>
</organism>
<evidence type="ECO:0000259" key="8">
    <source>
        <dbReference type="Pfam" id="PF19053"/>
    </source>
</evidence>
<dbReference type="RefSeq" id="WP_168103608.1">
    <property type="nucleotide sequence ID" value="NZ_JAATEN010000019.1"/>
</dbReference>
<comment type="caution">
    <text evidence="9">The sequence shown here is derived from an EMBL/GenBank/DDBJ whole genome shotgun (WGS) entry which is preliminary data.</text>
</comment>
<dbReference type="Pfam" id="PF08817">
    <property type="entry name" value="YukD"/>
    <property type="match status" value="1"/>
</dbReference>
<evidence type="ECO:0000256" key="4">
    <source>
        <dbReference type="ARBA" id="ARBA00022692"/>
    </source>
</evidence>
<evidence type="ECO:0000313" key="9">
    <source>
        <dbReference type="EMBL" id="NJQ02989.1"/>
    </source>
</evidence>
<feature type="transmembrane region" description="Helical" evidence="7">
    <location>
        <begin position="236"/>
        <end position="258"/>
    </location>
</feature>
<accession>A0ABX1C7Q7</accession>
<feature type="transmembrane region" description="Helical" evidence="7">
    <location>
        <begin position="123"/>
        <end position="145"/>
    </location>
</feature>
<dbReference type="NCBIfam" id="TIGR03920">
    <property type="entry name" value="T7SS_EccD"/>
    <property type="match status" value="1"/>
</dbReference>
<comment type="similarity">
    <text evidence="2">Belongs to the EccD/Snm4 family.</text>
</comment>
<feature type="domain" description="EccD-like transmembrane" evidence="8">
    <location>
        <begin position="120"/>
        <end position="464"/>
    </location>
</feature>
<dbReference type="InterPro" id="IPR044049">
    <property type="entry name" value="EccD_transm"/>
</dbReference>
<name>A0ABX1C7Q7_9ACTN</name>
<comment type="subcellular location">
    <subcellularLocation>
        <location evidence="1">Cell membrane</location>
        <topology evidence="1">Multi-pass membrane protein</topology>
    </subcellularLocation>
</comment>